<dbReference type="InterPro" id="IPR050695">
    <property type="entry name" value="N-acetylmuramoyl_amidase_3"/>
</dbReference>
<dbReference type="PATRIC" id="fig|1122146.4.peg.629"/>
<dbReference type="Pfam" id="PF01520">
    <property type="entry name" value="Amidase_3"/>
    <property type="match status" value="1"/>
</dbReference>
<organism evidence="6 7">
    <name type="scientific">Ligilactobacillus ceti DSM 22408</name>
    <dbReference type="NCBI Taxonomy" id="1122146"/>
    <lineage>
        <taxon>Bacteria</taxon>
        <taxon>Bacillati</taxon>
        <taxon>Bacillota</taxon>
        <taxon>Bacilli</taxon>
        <taxon>Lactobacillales</taxon>
        <taxon>Lactobacillaceae</taxon>
        <taxon>Ligilactobacillus</taxon>
    </lineage>
</organism>
<dbReference type="Proteomes" id="UP000051500">
    <property type="component" value="Unassembled WGS sequence"/>
</dbReference>
<keyword evidence="3" id="KW-0812">Transmembrane</keyword>
<keyword evidence="2" id="KW-0961">Cell wall biogenesis/degradation</keyword>
<name>A0A0R2KH08_9LACO</name>
<dbReference type="EMBL" id="JQBZ01000025">
    <property type="protein sequence ID" value="KRN88648.1"/>
    <property type="molecule type" value="Genomic_DNA"/>
</dbReference>
<keyword evidence="3" id="KW-1133">Transmembrane helix</keyword>
<evidence type="ECO:0000259" key="5">
    <source>
        <dbReference type="SMART" id="SM00646"/>
    </source>
</evidence>
<protein>
    <submittedName>
        <fullName evidence="6">N-acetylmuramoyl-L-alanine amidase</fullName>
    </submittedName>
</protein>
<keyword evidence="7" id="KW-1185">Reference proteome</keyword>
<dbReference type="Pfam" id="PF08239">
    <property type="entry name" value="SH3_3"/>
    <property type="match status" value="1"/>
</dbReference>
<dbReference type="eggNOG" id="COG0860">
    <property type="taxonomic scope" value="Bacteria"/>
</dbReference>
<dbReference type="GO" id="GO:0071555">
    <property type="term" value="P:cell wall organization"/>
    <property type="evidence" value="ECO:0007669"/>
    <property type="project" value="UniProtKB-KW"/>
</dbReference>
<comment type="caution">
    <text evidence="6">The sequence shown here is derived from an EMBL/GenBank/DDBJ whole genome shotgun (WGS) entry which is preliminary data.</text>
</comment>
<dbReference type="SMART" id="SM00646">
    <property type="entry name" value="Ami_3"/>
    <property type="match status" value="1"/>
</dbReference>
<dbReference type="AlphaFoldDB" id="A0A0R2KH08"/>
<dbReference type="STRING" id="1122146.IV53_GL000613"/>
<dbReference type="InterPro" id="IPR003646">
    <property type="entry name" value="SH3-like_bac-type"/>
</dbReference>
<evidence type="ECO:0000256" key="1">
    <source>
        <dbReference type="ARBA" id="ARBA00022801"/>
    </source>
</evidence>
<dbReference type="CDD" id="cd02696">
    <property type="entry name" value="MurNAc-LAA"/>
    <property type="match status" value="1"/>
</dbReference>
<reference evidence="6 7" key="1">
    <citation type="journal article" date="2015" name="Genome Announc.">
        <title>Expanding the biotechnology potential of lactobacilli through comparative genomics of 213 strains and associated genera.</title>
        <authorList>
            <person name="Sun Z."/>
            <person name="Harris H.M."/>
            <person name="McCann A."/>
            <person name="Guo C."/>
            <person name="Argimon S."/>
            <person name="Zhang W."/>
            <person name="Yang X."/>
            <person name="Jeffery I.B."/>
            <person name="Cooney J.C."/>
            <person name="Kagawa T.F."/>
            <person name="Liu W."/>
            <person name="Song Y."/>
            <person name="Salvetti E."/>
            <person name="Wrobel A."/>
            <person name="Rasinkangas P."/>
            <person name="Parkhill J."/>
            <person name="Rea M.C."/>
            <person name="O'Sullivan O."/>
            <person name="Ritari J."/>
            <person name="Douillard F.P."/>
            <person name="Paul Ross R."/>
            <person name="Yang R."/>
            <person name="Briner A.E."/>
            <person name="Felis G.E."/>
            <person name="de Vos W.M."/>
            <person name="Barrangou R."/>
            <person name="Klaenhammer T.R."/>
            <person name="Caufield P.W."/>
            <person name="Cui Y."/>
            <person name="Zhang H."/>
            <person name="O'Toole P.W."/>
        </authorList>
    </citation>
    <scope>NUCLEOTIDE SEQUENCE [LARGE SCALE GENOMIC DNA]</scope>
    <source>
        <strain evidence="6 7">DSM 22408</strain>
    </source>
</reference>
<dbReference type="GO" id="GO:0009253">
    <property type="term" value="P:peptidoglycan catabolic process"/>
    <property type="evidence" value="ECO:0007669"/>
    <property type="project" value="InterPro"/>
</dbReference>
<dbReference type="PANTHER" id="PTHR30404:SF7">
    <property type="entry name" value="CELL WALL AMIDASE LYTH-RELATED"/>
    <property type="match status" value="1"/>
</dbReference>
<dbReference type="SMART" id="SM00287">
    <property type="entry name" value="SH3b"/>
    <property type="match status" value="1"/>
</dbReference>
<gene>
    <name evidence="6" type="ORF">IV53_GL000613</name>
</gene>
<dbReference type="Gene3D" id="2.30.30.40">
    <property type="entry name" value="SH3 Domains"/>
    <property type="match status" value="1"/>
</dbReference>
<accession>A0A0R2KH08</accession>
<feature type="domain" description="SH3b" evidence="4">
    <location>
        <begin position="48"/>
        <end position="109"/>
    </location>
</feature>
<evidence type="ECO:0000313" key="6">
    <source>
        <dbReference type="EMBL" id="KRN88648.1"/>
    </source>
</evidence>
<evidence type="ECO:0000259" key="4">
    <source>
        <dbReference type="SMART" id="SM00287"/>
    </source>
</evidence>
<dbReference type="GO" id="GO:0008745">
    <property type="term" value="F:N-acetylmuramoyl-L-alanine amidase activity"/>
    <property type="evidence" value="ECO:0007669"/>
    <property type="project" value="InterPro"/>
</dbReference>
<feature type="domain" description="MurNAc-LAA" evidence="5">
    <location>
        <begin position="181"/>
        <end position="290"/>
    </location>
</feature>
<keyword evidence="3" id="KW-0472">Membrane</keyword>
<evidence type="ECO:0000313" key="7">
    <source>
        <dbReference type="Proteomes" id="UP000051500"/>
    </source>
</evidence>
<evidence type="ECO:0000256" key="3">
    <source>
        <dbReference type="SAM" id="Phobius"/>
    </source>
</evidence>
<feature type="transmembrane region" description="Helical" evidence="3">
    <location>
        <begin position="21"/>
        <end position="41"/>
    </location>
</feature>
<dbReference type="SUPFAM" id="SSF53187">
    <property type="entry name" value="Zn-dependent exopeptidases"/>
    <property type="match status" value="1"/>
</dbReference>
<dbReference type="Gene3D" id="3.40.630.40">
    <property type="entry name" value="Zn-dependent exopeptidases"/>
    <property type="match status" value="1"/>
</dbReference>
<proteinExistence type="predicted"/>
<dbReference type="InterPro" id="IPR002508">
    <property type="entry name" value="MurNAc-LAA_cat"/>
</dbReference>
<dbReference type="GO" id="GO:0030288">
    <property type="term" value="C:outer membrane-bounded periplasmic space"/>
    <property type="evidence" value="ECO:0007669"/>
    <property type="project" value="TreeGrafter"/>
</dbReference>
<sequence length="295" mass="34050">MINKFSQQRGVKTMLNFFKKIPLNVYIKYILIFSFIGILIFKTSLYFQEVQIIKPETELYQKPGMEYKTIKELPLNTRGTVLDRKYHWVKIRTENEDYGWVPDWTLAQKDRNQITSLKDATIVIDPGHGGSDSGALSQTNKMEKHYTLKYGLELAKKLRAKGAKVYMSRDTDTFVKLSMIPRVAEKNHADAFISIHFDAAPDADTASGITTYYYHKKTSYRLAKCINKTFSVLPLENRGIDFGDFLVIRENTQPAVLLEMGYINSTRDFKAITSSKYRNTVTNDIVKGLEKYFKK</sequence>
<evidence type="ECO:0000256" key="2">
    <source>
        <dbReference type="ARBA" id="ARBA00023316"/>
    </source>
</evidence>
<dbReference type="PANTHER" id="PTHR30404">
    <property type="entry name" value="N-ACETYLMURAMOYL-L-ALANINE AMIDASE"/>
    <property type="match status" value="1"/>
</dbReference>
<keyword evidence="1" id="KW-0378">Hydrolase</keyword>